<reference evidence="2" key="1">
    <citation type="submission" date="2021-11" db="EMBL/GenBank/DDBJ databases">
        <authorList>
            <consortium name="Genoscope - CEA"/>
            <person name="William W."/>
        </authorList>
    </citation>
    <scope>NUCLEOTIDE SEQUENCE</scope>
</reference>
<dbReference type="InterPro" id="IPR001173">
    <property type="entry name" value="Glyco_trans_2-like"/>
</dbReference>
<dbReference type="InterPro" id="IPR029044">
    <property type="entry name" value="Nucleotide-diphossugar_trans"/>
</dbReference>
<dbReference type="GO" id="GO:0030170">
    <property type="term" value="F:pyridoxal phosphate binding"/>
    <property type="evidence" value="ECO:0007669"/>
    <property type="project" value="TreeGrafter"/>
</dbReference>
<feature type="domain" description="Glycosyltransferase 2-like" evidence="1">
    <location>
        <begin position="389"/>
        <end position="480"/>
    </location>
</feature>
<gene>
    <name evidence="2" type="ORF">PECAL_1P17280</name>
</gene>
<dbReference type="Pfam" id="PF01041">
    <property type="entry name" value="DegT_DnrJ_EryC1"/>
    <property type="match status" value="1"/>
</dbReference>
<name>A0A8J2WEJ6_9STRA</name>
<dbReference type="Proteomes" id="UP000789595">
    <property type="component" value="Unassembled WGS sequence"/>
</dbReference>
<organism evidence="2 3">
    <name type="scientific">Pelagomonas calceolata</name>
    <dbReference type="NCBI Taxonomy" id="35677"/>
    <lineage>
        <taxon>Eukaryota</taxon>
        <taxon>Sar</taxon>
        <taxon>Stramenopiles</taxon>
        <taxon>Ochrophyta</taxon>
        <taxon>Pelagophyceae</taxon>
        <taxon>Pelagomonadales</taxon>
        <taxon>Pelagomonadaceae</taxon>
        <taxon>Pelagomonas</taxon>
    </lineage>
</organism>
<dbReference type="Gene3D" id="3.40.640.10">
    <property type="entry name" value="Type I PLP-dependent aspartate aminotransferase-like (Major domain)"/>
    <property type="match status" value="1"/>
</dbReference>
<protein>
    <recommendedName>
        <fullName evidence="1">Glycosyltransferase 2-like domain-containing protein</fullName>
    </recommendedName>
</protein>
<comment type="caution">
    <text evidence="2">The sequence shown here is derived from an EMBL/GenBank/DDBJ whole genome shotgun (WGS) entry which is preliminary data.</text>
</comment>
<evidence type="ECO:0000259" key="1">
    <source>
        <dbReference type="Pfam" id="PF00535"/>
    </source>
</evidence>
<dbReference type="AlphaFoldDB" id="A0A8J2WEJ6"/>
<dbReference type="SUPFAM" id="SSF53383">
    <property type="entry name" value="PLP-dependent transferases"/>
    <property type="match status" value="1"/>
</dbReference>
<evidence type="ECO:0000313" key="3">
    <source>
        <dbReference type="Proteomes" id="UP000789595"/>
    </source>
</evidence>
<dbReference type="SUPFAM" id="SSF53448">
    <property type="entry name" value="Nucleotide-diphospho-sugar transferases"/>
    <property type="match status" value="1"/>
</dbReference>
<dbReference type="PANTHER" id="PTHR30244">
    <property type="entry name" value="TRANSAMINASE"/>
    <property type="match status" value="1"/>
</dbReference>
<dbReference type="InterPro" id="IPR015421">
    <property type="entry name" value="PyrdxlP-dep_Trfase_major"/>
</dbReference>
<dbReference type="OrthoDB" id="422066at2759"/>
<dbReference type="GO" id="GO:0000271">
    <property type="term" value="P:polysaccharide biosynthetic process"/>
    <property type="evidence" value="ECO:0007669"/>
    <property type="project" value="TreeGrafter"/>
</dbReference>
<sequence length="610" mass="66792">MRGGRLFRYCATSAETSQVAQAEKEFAAMVNQKYALGVNSCSSAIMLALMAVGVEPGDQVITNGFTFTALPSTIMRLGAEPVLVEATKSWIMDLDDLEKKIAAFPDAKVLLLSHMRGKVADMDRVVEICEKNGITLVEDCAHSCGVTWRGKQLGYHAKVTAYSTQSDKVINSGEGGFVTTDDDEIAAKMIYLSGCYERRYGKHAVRPPDDLCEVAMAEMPNLSCRMNEVTAAVMRPLIKNLPQRVEAYNRRYDAVVKVLREEAGDVIVVPTQDERVGTVGDHLNFYLTGVTDEQNALFRQTCVAMGVPVSWFQSKVNARWHVNWRKYGSPTFDLPNTDEVLRFAYDLKMPPYFDDEDFPAFAKVIAYASNVAAGKIDLSAILSARDQAARNEAGCIGRCIASVRRAFAACDGATLEVIVADGGSTDATADIAQDHGAAVVASSGGGRGGAFVDAVAASSGDALLLLHADATLSENAIAALPRRWAVVCYAPRFDRRGPHWRALEAWCGLDSAWSTFGDAGIVLRRECWDAVSGGPRWPLFDDVELLRRLRKRGLRVVKLRSARTTCDARRFDAAGFYAYLWTCFRLLLRYRLGGDVYELAEAYARGNPAS</sequence>
<dbReference type="Pfam" id="PF00535">
    <property type="entry name" value="Glycos_transf_2"/>
    <property type="match status" value="1"/>
</dbReference>
<keyword evidence="3" id="KW-1185">Reference proteome</keyword>
<dbReference type="PANTHER" id="PTHR30244:SF34">
    <property type="entry name" value="DTDP-4-AMINO-4,6-DIDEOXYGALACTOSE TRANSAMINASE"/>
    <property type="match status" value="1"/>
</dbReference>
<dbReference type="Gene3D" id="3.90.550.10">
    <property type="entry name" value="Spore Coat Polysaccharide Biosynthesis Protein SpsA, Chain A"/>
    <property type="match status" value="1"/>
</dbReference>
<accession>A0A8J2WEJ6</accession>
<dbReference type="InterPro" id="IPR015424">
    <property type="entry name" value="PyrdxlP-dep_Trfase"/>
</dbReference>
<evidence type="ECO:0000313" key="2">
    <source>
        <dbReference type="EMBL" id="CAH0365295.1"/>
    </source>
</evidence>
<dbReference type="GO" id="GO:0008483">
    <property type="term" value="F:transaminase activity"/>
    <property type="evidence" value="ECO:0007669"/>
    <property type="project" value="TreeGrafter"/>
</dbReference>
<dbReference type="EMBL" id="CAKKNE010000001">
    <property type="protein sequence ID" value="CAH0365295.1"/>
    <property type="molecule type" value="Genomic_DNA"/>
</dbReference>
<dbReference type="InterPro" id="IPR000653">
    <property type="entry name" value="DegT/StrS_aminotransferase"/>
</dbReference>
<proteinExistence type="predicted"/>